<evidence type="ECO:0000256" key="5">
    <source>
        <dbReference type="ARBA" id="ARBA00013211"/>
    </source>
</evidence>
<proteinExistence type="inferred from homology"/>
<keyword evidence="11" id="KW-0594">Phospholipid biosynthesis</keyword>
<keyword evidence="15" id="KW-1185">Reference proteome</keyword>
<dbReference type="NCBIfam" id="TIGR00530">
    <property type="entry name" value="AGP_acyltrn"/>
    <property type="match status" value="1"/>
</dbReference>
<dbReference type="SUPFAM" id="SSF69593">
    <property type="entry name" value="Glycerol-3-phosphate (1)-acyltransferase"/>
    <property type="match status" value="1"/>
</dbReference>
<comment type="catalytic activity">
    <reaction evidence="1 11">
        <text>a 1-acyl-sn-glycero-3-phosphate + an acyl-CoA = a 1,2-diacyl-sn-glycero-3-phosphate + CoA</text>
        <dbReference type="Rhea" id="RHEA:19709"/>
        <dbReference type="ChEBI" id="CHEBI:57287"/>
        <dbReference type="ChEBI" id="CHEBI:57970"/>
        <dbReference type="ChEBI" id="CHEBI:58342"/>
        <dbReference type="ChEBI" id="CHEBI:58608"/>
        <dbReference type="EC" id="2.3.1.51"/>
    </reaction>
</comment>
<dbReference type="STRING" id="869211.Spith_1835"/>
<dbReference type="HOGENOM" id="CLU_027938_6_1_12"/>
<dbReference type="PANTHER" id="PTHR10434">
    <property type="entry name" value="1-ACYL-SN-GLYCEROL-3-PHOSPHATE ACYLTRANSFERASE"/>
    <property type="match status" value="1"/>
</dbReference>
<reference evidence="14 15" key="1">
    <citation type="submission" date="2011-06" db="EMBL/GenBank/DDBJ databases">
        <title>The complete genome of Spirochaeta thermophila DSM 6578.</title>
        <authorList>
            <consortium name="US DOE Joint Genome Institute (JGI-PGF)"/>
            <person name="Lucas S."/>
            <person name="Lapidus A."/>
            <person name="Bruce D."/>
            <person name="Goodwin L."/>
            <person name="Pitluck S."/>
            <person name="Peters L."/>
            <person name="Kyrpides N."/>
            <person name="Mavromatis K."/>
            <person name="Ivanova N."/>
            <person name="Mikailova N."/>
            <person name="Pagani I."/>
            <person name="Chertkov O."/>
            <person name="Detter J.C."/>
            <person name="Tapia R."/>
            <person name="Han C."/>
            <person name="Land M."/>
            <person name="Hauser L."/>
            <person name="Markowitz V."/>
            <person name="Cheng J.-F."/>
            <person name="Hugenholtz P."/>
            <person name="Woyke T."/>
            <person name="Wu D."/>
            <person name="Spring S."/>
            <person name="Merkhoffer B."/>
            <person name="Schneider S."/>
            <person name="Klenk H.-P."/>
            <person name="Eisen J.A."/>
        </authorList>
    </citation>
    <scope>NUCLEOTIDE SEQUENCE [LARGE SCALE GENOMIC DNA]</scope>
    <source>
        <strain evidence="15">ATCC 700085 / DSM 6578 / Z-1203</strain>
    </source>
</reference>
<keyword evidence="9 11" id="KW-0443">Lipid metabolism</keyword>
<evidence type="ECO:0000256" key="4">
    <source>
        <dbReference type="ARBA" id="ARBA00008655"/>
    </source>
</evidence>
<keyword evidence="12" id="KW-0812">Transmembrane</keyword>
<feature type="transmembrane region" description="Helical" evidence="12">
    <location>
        <begin position="42"/>
        <end position="60"/>
    </location>
</feature>
<dbReference type="GO" id="GO:0016020">
    <property type="term" value="C:membrane"/>
    <property type="evidence" value="ECO:0007669"/>
    <property type="project" value="InterPro"/>
</dbReference>
<evidence type="ECO:0000259" key="13">
    <source>
        <dbReference type="SMART" id="SM00563"/>
    </source>
</evidence>
<accession>G0GCM8</accession>
<keyword evidence="11" id="KW-1208">Phospholipid metabolism</keyword>
<evidence type="ECO:0000256" key="10">
    <source>
        <dbReference type="ARBA" id="ARBA00023315"/>
    </source>
</evidence>
<evidence type="ECO:0000313" key="14">
    <source>
        <dbReference type="EMBL" id="AEJ62094.1"/>
    </source>
</evidence>
<evidence type="ECO:0000256" key="6">
    <source>
        <dbReference type="ARBA" id="ARBA00016139"/>
    </source>
</evidence>
<evidence type="ECO:0000256" key="12">
    <source>
        <dbReference type="SAM" id="Phobius"/>
    </source>
</evidence>
<comment type="domain">
    <text evidence="11">The HXXXXD motif is essential for acyltransferase activity and may constitute the binding site for the phosphate moiety of the glycerol-3-phosphate.</text>
</comment>
<dbReference type="EC" id="2.3.1.51" evidence="5 11"/>
<sequence length="243" mass="27667">MRSAGFLLFFITELLLLALLYPLVPILSLFSPRLARRYVQMTATLWGTSLFFVAGVPIIVKGKEHLPPHDRICFVANHEGFADIPLILMATGRAPGFIAKKELKMLPVIGFWMTALRCVFIDRKSLRQGKRAIEQGARHIREGHPMVIFPEGTRSRSYTMRPFRHGSFKLAYLSNATIVPITIVGSFHLLEERGYLRKHPVEVHIHPPIELSTLTEEERKELPEKVFHIIQGPLLDRETSLPS</sequence>
<feature type="transmembrane region" description="Helical" evidence="12">
    <location>
        <begin position="6"/>
        <end position="30"/>
    </location>
</feature>
<dbReference type="InterPro" id="IPR004552">
    <property type="entry name" value="AGP_acyltrans"/>
</dbReference>
<comment type="pathway">
    <text evidence="2">Phospholipid metabolism; CDP-diacylglycerol biosynthesis; CDP-diacylglycerol from sn-glycerol 3-phosphate: step 2/3.</text>
</comment>
<dbReference type="SMART" id="SM00563">
    <property type="entry name" value="PlsC"/>
    <property type="match status" value="1"/>
</dbReference>
<dbReference type="Pfam" id="PF01553">
    <property type="entry name" value="Acyltransferase"/>
    <property type="match status" value="1"/>
</dbReference>
<organism evidence="14 15">
    <name type="scientific">Winmispira thermophila (strain ATCC 700085 / DSM 6578 / Z-1203)</name>
    <name type="common">Spirochaeta thermophila</name>
    <dbReference type="NCBI Taxonomy" id="869211"/>
    <lineage>
        <taxon>Bacteria</taxon>
        <taxon>Pseudomonadati</taxon>
        <taxon>Spirochaetota</taxon>
        <taxon>Spirochaetia</taxon>
        <taxon>Winmispirales</taxon>
        <taxon>Winmispiraceae</taxon>
        <taxon>Winmispira</taxon>
    </lineage>
</organism>
<evidence type="ECO:0000313" key="15">
    <source>
        <dbReference type="Proteomes" id="UP000007254"/>
    </source>
</evidence>
<evidence type="ECO:0000256" key="3">
    <source>
        <dbReference type="ARBA" id="ARBA00005189"/>
    </source>
</evidence>
<dbReference type="KEGG" id="stq:Spith_1835"/>
<keyword evidence="10 11" id="KW-0012">Acyltransferase</keyword>
<evidence type="ECO:0000256" key="7">
    <source>
        <dbReference type="ARBA" id="ARBA00022516"/>
    </source>
</evidence>
<dbReference type="RefSeq" id="WP_014625420.1">
    <property type="nucleotide sequence ID" value="NC_017583.1"/>
</dbReference>
<dbReference type="EMBL" id="CP002903">
    <property type="protein sequence ID" value="AEJ62094.1"/>
    <property type="molecule type" value="Genomic_DNA"/>
</dbReference>
<keyword evidence="12" id="KW-0472">Membrane</keyword>
<protein>
    <recommendedName>
        <fullName evidence="6 11">1-acyl-sn-glycerol-3-phosphate acyltransferase</fullName>
        <ecNumber evidence="5 11">2.3.1.51</ecNumber>
    </recommendedName>
</protein>
<keyword evidence="7 11" id="KW-0444">Lipid biosynthesis</keyword>
<dbReference type="InterPro" id="IPR002123">
    <property type="entry name" value="Plipid/glycerol_acylTrfase"/>
</dbReference>
<feature type="domain" description="Phospholipid/glycerol acyltransferase" evidence="13">
    <location>
        <begin position="72"/>
        <end position="186"/>
    </location>
</feature>
<keyword evidence="12" id="KW-1133">Transmembrane helix</keyword>
<evidence type="ECO:0000256" key="9">
    <source>
        <dbReference type="ARBA" id="ARBA00023098"/>
    </source>
</evidence>
<comment type="pathway">
    <text evidence="3">Lipid metabolism.</text>
</comment>
<keyword evidence="8 11" id="KW-0808">Transferase</keyword>
<dbReference type="GO" id="GO:0006654">
    <property type="term" value="P:phosphatidic acid biosynthetic process"/>
    <property type="evidence" value="ECO:0007669"/>
    <property type="project" value="TreeGrafter"/>
</dbReference>
<feature type="transmembrane region" description="Helical" evidence="12">
    <location>
        <begin position="170"/>
        <end position="190"/>
    </location>
</feature>
<comment type="similarity">
    <text evidence="4 11">Belongs to the 1-acyl-sn-glycerol-3-phosphate acyltransferase family.</text>
</comment>
<evidence type="ECO:0000256" key="1">
    <source>
        <dbReference type="ARBA" id="ARBA00001141"/>
    </source>
</evidence>
<evidence type="ECO:0000256" key="2">
    <source>
        <dbReference type="ARBA" id="ARBA00004728"/>
    </source>
</evidence>
<name>G0GCM8_WINT7</name>
<dbReference type="AlphaFoldDB" id="G0GCM8"/>
<gene>
    <name evidence="14" type="ordered locus">Spith_1835</name>
</gene>
<dbReference type="PANTHER" id="PTHR10434:SF64">
    <property type="entry name" value="1-ACYL-SN-GLYCEROL-3-PHOSPHATE ACYLTRANSFERASE-RELATED"/>
    <property type="match status" value="1"/>
</dbReference>
<evidence type="ECO:0000256" key="8">
    <source>
        <dbReference type="ARBA" id="ARBA00022679"/>
    </source>
</evidence>
<evidence type="ECO:0000256" key="11">
    <source>
        <dbReference type="RuleBase" id="RU361267"/>
    </source>
</evidence>
<dbReference type="Proteomes" id="UP000007254">
    <property type="component" value="Chromosome"/>
</dbReference>
<dbReference type="CDD" id="cd07989">
    <property type="entry name" value="LPLAT_AGPAT-like"/>
    <property type="match status" value="1"/>
</dbReference>
<dbReference type="GO" id="GO:0003841">
    <property type="term" value="F:1-acylglycerol-3-phosphate O-acyltransferase activity"/>
    <property type="evidence" value="ECO:0007669"/>
    <property type="project" value="UniProtKB-UniRule"/>
</dbReference>